<accession>R7UWN2</accession>
<dbReference type="STRING" id="283909.R7UWN2"/>
<reference evidence="2 4" key="2">
    <citation type="journal article" date="2013" name="Nature">
        <title>Insights into bilaterian evolution from three spiralian genomes.</title>
        <authorList>
            <person name="Simakov O."/>
            <person name="Marletaz F."/>
            <person name="Cho S.J."/>
            <person name="Edsinger-Gonzales E."/>
            <person name="Havlak P."/>
            <person name="Hellsten U."/>
            <person name="Kuo D.H."/>
            <person name="Larsson T."/>
            <person name="Lv J."/>
            <person name="Arendt D."/>
            <person name="Savage R."/>
            <person name="Osoegawa K."/>
            <person name="de Jong P."/>
            <person name="Grimwood J."/>
            <person name="Chapman J.A."/>
            <person name="Shapiro H."/>
            <person name="Aerts A."/>
            <person name="Otillar R.P."/>
            <person name="Terry A.Y."/>
            <person name="Boore J.L."/>
            <person name="Grigoriev I.V."/>
            <person name="Lindberg D.R."/>
            <person name="Seaver E.C."/>
            <person name="Weisblat D.A."/>
            <person name="Putnam N.H."/>
            <person name="Rokhsar D.S."/>
        </authorList>
    </citation>
    <scope>NUCLEOTIDE SEQUENCE</scope>
    <source>
        <strain evidence="2 4">I ESC-2004</strain>
    </source>
</reference>
<gene>
    <name evidence="2" type="ORF">CAPTEDRAFT_193190</name>
</gene>
<dbReference type="InterPro" id="IPR041588">
    <property type="entry name" value="Integrase_H2C2"/>
</dbReference>
<dbReference type="EnsemblMetazoa" id="CapteT193190">
    <property type="protein sequence ID" value="CapteP193190"/>
    <property type="gene ID" value="CapteG193190"/>
</dbReference>
<keyword evidence="4" id="KW-1185">Reference proteome</keyword>
<dbReference type="Gene3D" id="1.10.340.70">
    <property type="match status" value="1"/>
</dbReference>
<evidence type="ECO:0000313" key="2">
    <source>
        <dbReference type="EMBL" id="ELU07816.1"/>
    </source>
</evidence>
<dbReference type="Proteomes" id="UP000014760">
    <property type="component" value="Unassembled WGS sequence"/>
</dbReference>
<dbReference type="AlphaFoldDB" id="R7UWN2"/>
<dbReference type="Pfam" id="PF17921">
    <property type="entry name" value="Integrase_H2C2"/>
    <property type="match status" value="1"/>
</dbReference>
<reference evidence="3" key="3">
    <citation type="submission" date="2015-06" db="UniProtKB">
        <authorList>
            <consortium name="EnsemblMetazoa"/>
        </authorList>
    </citation>
    <scope>IDENTIFICATION</scope>
</reference>
<sequence length="169" mass="19791">MEDIKTAQHSDPDISMMWLWVQSEQRLMAQNVASADLKFLCGQFQCLRIADGILVRILELASRSTLKQIVVPKTLREEILGECHSVRTGEHFGVDKTMANLKRKFLWYGMREHGYFTSFLAIVQRHISLFITHYSRHQYSVRVLKFVYVLVNSVHTVHWTDGFLCQFDR</sequence>
<evidence type="ECO:0000259" key="1">
    <source>
        <dbReference type="Pfam" id="PF17921"/>
    </source>
</evidence>
<dbReference type="OrthoDB" id="6135936at2759"/>
<reference evidence="4" key="1">
    <citation type="submission" date="2012-12" db="EMBL/GenBank/DDBJ databases">
        <authorList>
            <person name="Hellsten U."/>
            <person name="Grimwood J."/>
            <person name="Chapman J.A."/>
            <person name="Shapiro H."/>
            <person name="Aerts A."/>
            <person name="Otillar R.P."/>
            <person name="Terry A.Y."/>
            <person name="Boore J.L."/>
            <person name="Simakov O."/>
            <person name="Marletaz F."/>
            <person name="Cho S.-J."/>
            <person name="Edsinger-Gonzales E."/>
            <person name="Havlak P."/>
            <person name="Kuo D.-H."/>
            <person name="Larsson T."/>
            <person name="Lv J."/>
            <person name="Arendt D."/>
            <person name="Savage R."/>
            <person name="Osoegawa K."/>
            <person name="de Jong P."/>
            <person name="Lindberg D.R."/>
            <person name="Seaver E.C."/>
            <person name="Weisblat D.A."/>
            <person name="Putnam N.H."/>
            <person name="Grigoriev I.V."/>
            <person name="Rokhsar D.S."/>
        </authorList>
    </citation>
    <scope>NUCLEOTIDE SEQUENCE</scope>
    <source>
        <strain evidence="4">I ESC-2004</strain>
    </source>
</reference>
<dbReference type="EMBL" id="KB299619">
    <property type="protein sequence ID" value="ELU07816.1"/>
    <property type="molecule type" value="Genomic_DNA"/>
</dbReference>
<name>R7UWN2_CAPTE</name>
<evidence type="ECO:0000313" key="3">
    <source>
        <dbReference type="EnsemblMetazoa" id="CapteP193190"/>
    </source>
</evidence>
<dbReference type="FunFam" id="1.10.340.70:FF:000001">
    <property type="entry name" value="Retrovirus-related Pol polyprotein from transposon gypsy-like Protein"/>
    <property type="match status" value="1"/>
</dbReference>
<dbReference type="EMBL" id="AMQN01001118">
    <property type="status" value="NOT_ANNOTATED_CDS"/>
    <property type="molecule type" value="Genomic_DNA"/>
</dbReference>
<feature type="domain" description="Integrase zinc-binding" evidence="1">
    <location>
        <begin position="71"/>
        <end position="112"/>
    </location>
</feature>
<evidence type="ECO:0000313" key="4">
    <source>
        <dbReference type="Proteomes" id="UP000014760"/>
    </source>
</evidence>
<dbReference type="HOGENOM" id="CLU_1579992_0_0_1"/>
<organism evidence="2">
    <name type="scientific">Capitella teleta</name>
    <name type="common">Polychaete worm</name>
    <dbReference type="NCBI Taxonomy" id="283909"/>
    <lineage>
        <taxon>Eukaryota</taxon>
        <taxon>Metazoa</taxon>
        <taxon>Spiralia</taxon>
        <taxon>Lophotrochozoa</taxon>
        <taxon>Annelida</taxon>
        <taxon>Polychaeta</taxon>
        <taxon>Sedentaria</taxon>
        <taxon>Scolecida</taxon>
        <taxon>Capitellidae</taxon>
        <taxon>Capitella</taxon>
    </lineage>
</organism>
<proteinExistence type="predicted"/>
<protein>
    <recommendedName>
        <fullName evidence="1">Integrase zinc-binding domain-containing protein</fullName>
    </recommendedName>
</protein>